<protein>
    <submittedName>
        <fullName evidence="5">Stage II sporulation protein E</fullName>
    </submittedName>
</protein>
<feature type="transmembrane region" description="Helical" evidence="3">
    <location>
        <begin position="270"/>
        <end position="288"/>
    </location>
</feature>
<gene>
    <name evidence="5" type="ORF">EDC19_2698</name>
</gene>
<dbReference type="OrthoDB" id="9763774at2"/>
<dbReference type="InterPro" id="IPR045768">
    <property type="entry name" value="SpoIIE_N"/>
</dbReference>
<dbReference type="EMBL" id="SMGQ01000018">
    <property type="protein sequence ID" value="TCK87858.1"/>
    <property type="molecule type" value="Genomic_DNA"/>
</dbReference>
<dbReference type="PANTHER" id="PTHR43156:SF2">
    <property type="entry name" value="STAGE II SPORULATION PROTEIN E"/>
    <property type="match status" value="1"/>
</dbReference>
<dbReference type="InterPro" id="IPR036457">
    <property type="entry name" value="PPM-type-like_dom_sf"/>
</dbReference>
<feature type="transmembrane region" description="Helical" evidence="3">
    <location>
        <begin position="36"/>
        <end position="63"/>
    </location>
</feature>
<feature type="transmembrane region" description="Helical" evidence="3">
    <location>
        <begin position="243"/>
        <end position="264"/>
    </location>
</feature>
<dbReference type="InterPro" id="IPR052016">
    <property type="entry name" value="Bact_Sigma-Reg"/>
</dbReference>
<feature type="transmembrane region" description="Helical" evidence="3">
    <location>
        <begin position="92"/>
        <end position="108"/>
    </location>
</feature>
<sequence length="792" mass="89770">MDVYENTLLEKQPQSSKRRKPPIHLEKTAKAYTKKILMSFLAFILSSITIFQINPIILAYYAVMYLDKKSRVFIFISTIVGLITFANTIDFIKYFTIIMIMLTISTYLEIRHKKMSLTKISLIAGISTFGIGAFFNFIQSQEMHYIALSLFESIIVITLIFIYNKSISYLLNSEKKESLSNELIISLAILLATVIIGITNIEVFNFSFKEIGIFFSLLYFGYCFGVGASSVVGIVIGTVLASVGVYEPSVIGALGVIGLVSGLFKEIGKIGTSIGLAMGTILVGYYFVPDLLLYDTTRALIISILMFLFMPKQWIVQLNKEKVTISKDDYKIKFQQITNERLNQFATSFKKLSETFSALSDKKEGLSQEDVNKIFDEVAEKVCKNCSMCSLCWKKEFYDTYKAAFSILSAAEKKGKIHKNDVPKDFYDKCIKLDEFVSTTNRLFELFKINLSWHNRIIESRELVSEQLMGVSNIIENFSKEMYSDIGMEKQLEKRIEMELRKYPIKIKNTMVIENQNKRRDVYITVKVLNQNMLPSKELATGISKVLGKKMKLCENAKLTISEEYVTIKYVEEKLFRTIQGLAKSTKIGEKVSGDNFSFLELQNGQTILSLSDGMGTGLKACKESEAAIELLEQFMEAGFDKKTAIKMINSVLVLKSNEHSFSTLDMSVMDLHTGLCEFIKIGAAPTFIKRENSVETIKSTTLPVGMLNKVDFDTTTKKLYEGDLIIMVTDGIVDVDEEAIEKEIWIEKTLREINSKNPQEIADYLLEKAQDKSQALVGDDMTVLVSRIWKK</sequence>
<dbReference type="AlphaFoldDB" id="A0A4R1M6J5"/>
<comment type="caution">
    <text evidence="5">The sequence shown here is derived from an EMBL/GenBank/DDBJ whole genome shotgun (WGS) entry which is preliminary data.</text>
</comment>
<evidence type="ECO:0000256" key="3">
    <source>
        <dbReference type="SAM" id="Phobius"/>
    </source>
</evidence>
<dbReference type="Pfam" id="PF07228">
    <property type="entry name" value="SpoIIE"/>
    <property type="match status" value="1"/>
</dbReference>
<feature type="transmembrane region" description="Helical" evidence="3">
    <location>
        <begin position="213"/>
        <end position="236"/>
    </location>
</feature>
<name>A0A4R1M6J5_9FIRM</name>
<feature type="domain" description="PPM-type phosphatase" evidence="4">
    <location>
        <begin position="581"/>
        <end position="789"/>
    </location>
</feature>
<dbReference type="NCBIfam" id="TIGR02865">
    <property type="entry name" value="spore_II_E"/>
    <property type="match status" value="1"/>
</dbReference>
<keyword evidence="6" id="KW-1185">Reference proteome</keyword>
<feature type="transmembrane region" description="Helical" evidence="3">
    <location>
        <begin position="144"/>
        <end position="163"/>
    </location>
</feature>
<dbReference type="SUPFAM" id="SSF81606">
    <property type="entry name" value="PP2C-like"/>
    <property type="match status" value="1"/>
</dbReference>
<dbReference type="GO" id="GO:0004722">
    <property type="term" value="F:protein serine/threonine phosphatase activity"/>
    <property type="evidence" value="ECO:0007669"/>
    <property type="project" value="InterPro"/>
</dbReference>
<organism evidence="5 6">
    <name type="scientific">Natranaerovirga hydrolytica</name>
    <dbReference type="NCBI Taxonomy" id="680378"/>
    <lineage>
        <taxon>Bacteria</taxon>
        <taxon>Bacillati</taxon>
        <taxon>Bacillota</taxon>
        <taxon>Clostridia</taxon>
        <taxon>Lachnospirales</taxon>
        <taxon>Natranaerovirgaceae</taxon>
        <taxon>Natranaerovirga</taxon>
    </lineage>
</organism>
<feature type="transmembrane region" description="Helical" evidence="3">
    <location>
        <begin position="183"/>
        <end position="201"/>
    </location>
</feature>
<keyword evidence="3" id="KW-1133">Transmembrane helix</keyword>
<keyword evidence="3" id="KW-0472">Membrane</keyword>
<dbReference type="PROSITE" id="PS51746">
    <property type="entry name" value="PPM_2"/>
    <property type="match status" value="1"/>
</dbReference>
<evidence type="ECO:0000259" key="4">
    <source>
        <dbReference type="PROSITE" id="PS51746"/>
    </source>
</evidence>
<dbReference type="Gene3D" id="3.60.40.10">
    <property type="entry name" value="PPM-type phosphatase domain"/>
    <property type="match status" value="1"/>
</dbReference>
<reference evidence="5 6" key="1">
    <citation type="submission" date="2019-03" db="EMBL/GenBank/DDBJ databases">
        <title>Genomic Encyclopedia of Type Strains, Phase IV (KMG-IV): sequencing the most valuable type-strain genomes for metagenomic binning, comparative biology and taxonomic classification.</title>
        <authorList>
            <person name="Goeker M."/>
        </authorList>
    </citation>
    <scope>NUCLEOTIDE SEQUENCE [LARGE SCALE GENOMIC DNA]</scope>
    <source>
        <strain evidence="5 6">DSM 24176</strain>
    </source>
</reference>
<dbReference type="InterPro" id="IPR001932">
    <property type="entry name" value="PPM-type_phosphatase-like_dom"/>
</dbReference>
<evidence type="ECO:0000313" key="6">
    <source>
        <dbReference type="Proteomes" id="UP000294545"/>
    </source>
</evidence>
<dbReference type="RefSeq" id="WP_132283357.1">
    <property type="nucleotide sequence ID" value="NZ_SMGQ01000018.1"/>
</dbReference>
<dbReference type="Pfam" id="PF19732">
    <property type="entry name" value="SpoIIE_N"/>
    <property type="match status" value="1"/>
</dbReference>
<feature type="transmembrane region" description="Helical" evidence="3">
    <location>
        <begin position="70"/>
        <end position="86"/>
    </location>
</feature>
<dbReference type="PANTHER" id="PTHR43156">
    <property type="entry name" value="STAGE II SPORULATION PROTEIN E-RELATED"/>
    <property type="match status" value="1"/>
</dbReference>
<dbReference type="Proteomes" id="UP000294545">
    <property type="component" value="Unassembled WGS sequence"/>
</dbReference>
<keyword evidence="3" id="KW-0812">Transmembrane</keyword>
<evidence type="ECO:0000256" key="2">
    <source>
        <dbReference type="SAM" id="MobiDB-lite"/>
    </source>
</evidence>
<evidence type="ECO:0000313" key="5">
    <source>
        <dbReference type="EMBL" id="TCK87858.1"/>
    </source>
</evidence>
<dbReference type="SMART" id="SM00331">
    <property type="entry name" value="PP2C_SIG"/>
    <property type="match status" value="1"/>
</dbReference>
<evidence type="ECO:0000256" key="1">
    <source>
        <dbReference type="ARBA" id="ARBA00022801"/>
    </source>
</evidence>
<feature type="region of interest" description="Disordered" evidence="2">
    <location>
        <begin position="1"/>
        <end position="21"/>
    </location>
</feature>
<dbReference type="InterPro" id="IPR014221">
    <property type="entry name" value="SpoII_E"/>
</dbReference>
<accession>A0A4R1M6J5</accession>
<feature type="transmembrane region" description="Helical" evidence="3">
    <location>
        <begin position="120"/>
        <end position="138"/>
    </location>
</feature>
<proteinExistence type="predicted"/>
<keyword evidence="1" id="KW-0378">Hydrolase</keyword>